<dbReference type="Pfam" id="PF13432">
    <property type="entry name" value="TPR_16"/>
    <property type="match status" value="1"/>
</dbReference>
<dbReference type="Proteomes" id="UP000301751">
    <property type="component" value="Unassembled WGS sequence"/>
</dbReference>
<evidence type="ECO:0000313" key="2">
    <source>
        <dbReference type="EMBL" id="GCL62518.1"/>
    </source>
</evidence>
<dbReference type="OrthoDB" id="5294075at2"/>
<reference evidence="3" key="1">
    <citation type="submission" date="2019-03" db="EMBL/GenBank/DDBJ databases">
        <title>Aquabacterium pictum sp.nov., the first bacteriochlorophyll a-containing freshwater bacterium in the genus Aquabacterium of the class Betaproteobacteria.</title>
        <authorList>
            <person name="Hirose S."/>
            <person name="Tank M."/>
            <person name="Hara E."/>
            <person name="Tamaki H."/>
            <person name="Takaichi S."/>
            <person name="Haruta S."/>
            <person name="Hanada S."/>
        </authorList>
    </citation>
    <scope>NUCLEOTIDE SEQUENCE [LARGE SCALE GENOMIC DNA]</scope>
    <source>
        <strain evidence="3">W35</strain>
    </source>
</reference>
<dbReference type="Gene3D" id="1.25.40.10">
    <property type="entry name" value="Tetratricopeptide repeat domain"/>
    <property type="match status" value="1"/>
</dbReference>
<dbReference type="RefSeq" id="WP_137732270.1">
    <property type="nucleotide sequence ID" value="NZ_BJCL01000003.1"/>
</dbReference>
<proteinExistence type="predicted"/>
<dbReference type="EMBL" id="BJCL01000003">
    <property type="protein sequence ID" value="GCL62518.1"/>
    <property type="molecule type" value="Genomic_DNA"/>
</dbReference>
<accession>A0A480AUS4</accession>
<dbReference type="InterPro" id="IPR011990">
    <property type="entry name" value="TPR-like_helical_dom_sf"/>
</dbReference>
<keyword evidence="1" id="KW-0802">TPR repeat</keyword>
<protein>
    <submittedName>
        <fullName evidence="2">Uncharacterized protein</fullName>
    </submittedName>
</protein>
<dbReference type="InterPro" id="IPR019734">
    <property type="entry name" value="TPR_rpt"/>
</dbReference>
<dbReference type="SMART" id="SM00028">
    <property type="entry name" value="TPR"/>
    <property type="match status" value="2"/>
</dbReference>
<evidence type="ECO:0000256" key="1">
    <source>
        <dbReference type="PROSITE-ProRule" id="PRU00339"/>
    </source>
</evidence>
<comment type="caution">
    <text evidence="2">The sequence shown here is derived from an EMBL/GenBank/DDBJ whole genome shotgun (WGS) entry which is preliminary data.</text>
</comment>
<sequence length="158" mass="17262">MLLTALSALANTPVTAADIERQYRGGEPRVALQRLEQALAQRPGDAPLRFLQAVLAAETGQTAQAAKLLERMTEEFPDLPEPYNNLAVLQAAGGQYDRARSLLETALRLDPGYRTAHENLGDVFVRLAQRAYEAASGPRSEPALQSKLRLARELAALR</sequence>
<dbReference type="PROSITE" id="PS50005">
    <property type="entry name" value="TPR"/>
    <property type="match status" value="1"/>
</dbReference>
<dbReference type="AlphaFoldDB" id="A0A480AUS4"/>
<organism evidence="2 3">
    <name type="scientific">Pseudaquabacterium pictum</name>
    <dbReference type="NCBI Taxonomy" id="2315236"/>
    <lineage>
        <taxon>Bacteria</taxon>
        <taxon>Pseudomonadati</taxon>
        <taxon>Pseudomonadota</taxon>
        <taxon>Betaproteobacteria</taxon>
        <taxon>Burkholderiales</taxon>
        <taxon>Sphaerotilaceae</taxon>
        <taxon>Pseudaquabacterium</taxon>
    </lineage>
</organism>
<keyword evidence="3" id="KW-1185">Reference proteome</keyword>
<gene>
    <name evidence="2" type="ORF">AQPW35_15990</name>
</gene>
<dbReference type="Pfam" id="PF14559">
    <property type="entry name" value="TPR_19"/>
    <property type="match status" value="1"/>
</dbReference>
<dbReference type="SUPFAM" id="SSF48452">
    <property type="entry name" value="TPR-like"/>
    <property type="match status" value="1"/>
</dbReference>
<evidence type="ECO:0000313" key="3">
    <source>
        <dbReference type="Proteomes" id="UP000301751"/>
    </source>
</evidence>
<name>A0A480AUS4_9BURK</name>
<feature type="repeat" description="TPR" evidence="1">
    <location>
        <begin position="80"/>
        <end position="113"/>
    </location>
</feature>